<evidence type="ECO:0000313" key="9">
    <source>
        <dbReference type="EMBL" id="CAD9673534.1"/>
    </source>
</evidence>
<keyword evidence="3 6" id="KW-0812">Transmembrane</keyword>
<gene>
    <name evidence="8" type="ORF">QSP1433_LOCUS4343</name>
    <name evidence="9" type="ORF">QSP1433_LOCUS4345</name>
</gene>
<keyword evidence="5 7" id="KW-0472">Membrane</keyword>
<dbReference type="AlphaFoldDB" id="A0A7S2W8I4"/>
<dbReference type="PROSITE" id="PS01023">
    <property type="entry name" value="PTR2_2"/>
    <property type="match status" value="1"/>
</dbReference>
<evidence type="ECO:0000256" key="5">
    <source>
        <dbReference type="ARBA" id="ARBA00023136"/>
    </source>
</evidence>
<evidence type="ECO:0000256" key="2">
    <source>
        <dbReference type="ARBA" id="ARBA00005982"/>
    </source>
</evidence>
<dbReference type="GO" id="GO:0022857">
    <property type="term" value="F:transmembrane transporter activity"/>
    <property type="evidence" value="ECO:0007669"/>
    <property type="project" value="InterPro"/>
</dbReference>
<dbReference type="GO" id="GO:0016020">
    <property type="term" value="C:membrane"/>
    <property type="evidence" value="ECO:0007669"/>
    <property type="project" value="UniProtKB-SubCell"/>
</dbReference>
<feature type="transmembrane region" description="Helical" evidence="7">
    <location>
        <begin position="168"/>
        <end position="187"/>
    </location>
</feature>
<dbReference type="GO" id="GO:0006857">
    <property type="term" value="P:oligopeptide transport"/>
    <property type="evidence" value="ECO:0007669"/>
    <property type="project" value="InterPro"/>
</dbReference>
<dbReference type="InterPro" id="IPR000109">
    <property type="entry name" value="POT_fam"/>
</dbReference>
<dbReference type="EMBL" id="HBHK01007105">
    <property type="protein sequence ID" value="CAD9673534.1"/>
    <property type="molecule type" value="Transcribed_RNA"/>
</dbReference>
<sequence>MTGQKLDNVDLDEIDSQEESLALRNERICKGELELCPSEFLSDNPVRPLLYTDPHGNEYEYYLQPMVKSVVFILLLELCERFTYYCLQPEYPRYLTSPTFGKLAVSESSATIQVMSSLMYVWPIIMAALADSLTGQFWTAVFCGALYLGALVFFTTQGVPSMFFSQSIPIYFFAWFPMACGGIKALIGTIGANQFHPVIQAAAVSSFYLKFYILVNIGSLTSTIVNIYANYIGVQMWKAFIIPACTFLLGMIIFIAFRGRYVMTKPRR</sequence>
<evidence type="ECO:0000256" key="4">
    <source>
        <dbReference type="ARBA" id="ARBA00022989"/>
    </source>
</evidence>
<comment type="subcellular location">
    <subcellularLocation>
        <location evidence="1 6">Membrane</location>
        <topology evidence="1 6">Multi-pass membrane protein</topology>
    </subcellularLocation>
</comment>
<evidence type="ECO:0000313" key="8">
    <source>
        <dbReference type="EMBL" id="CAD9673527.1"/>
    </source>
</evidence>
<proteinExistence type="inferred from homology"/>
<dbReference type="PANTHER" id="PTHR11654">
    <property type="entry name" value="OLIGOPEPTIDE TRANSPORTER-RELATED"/>
    <property type="match status" value="1"/>
</dbReference>
<organism evidence="8">
    <name type="scientific">Mucochytrium quahogii</name>
    <dbReference type="NCBI Taxonomy" id="96639"/>
    <lineage>
        <taxon>Eukaryota</taxon>
        <taxon>Sar</taxon>
        <taxon>Stramenopiles</taxon>
        <taxon>Bigyra</taxon>
        <taxon>Labyrinthulomycetes</taxon>
        <taxon>Thraustochytrida</taxon>
        <taxon>Thraustochytriidae</taxon>
        <taxon>Mucochytrium</taxon>
    </lineage>
</organism>
<protein>
    <submittedName>
        <fullName evidence="8">Uncharacterized protein</fullName>
    </submittedName>
</protein>
<evidence type="ECO:0000256" key="6">
    <source>
        <dbReference type="RuleBase" id="RU003755"/>
    </source>
</evidence>
<reference evidence="8" key="1">
    <citation type="submission" date="2021-01" db="EMBL/GenBank/DDBJ databases">
        <authorList>
            <person name="Corre E."/>
            <person name="Pelletier E."/>
            <person name="Niang G."/>
            <person name="Scheremetjew M."/>
            <person name="Finn R."/>
            <person name="Kale V."/>
            <person name="Holt S."/>
            <person name="Cochrane G."/>
            <person name="Meng A."/>
            <person name="Brown T."/>
            <person name="Cohen L."/>
        </authorList>
    </citation>
    <scope>NUCLEOTIDE SEQUENCE</scope>
    <source>
        <strain evidence="8">NY070348D</strain>
    </source>
</reference>
<name>A0A7S2W8I4_9STRA</name>
<keyword evidence="6" id="KW-0813">Transport</keyword>
<dbReference type="EMBL" id="HBHK01007102">
    <property type="protein sequence ID" value="CAD9673527.1"/>
    <property type="molecule type" value="Transcribed_RNA"/>
</dbReference>
<dbReference type="Pfam" id="PF00854">
    <property type="entry name" value="PTR2"/>
    <property type="match status" value="1"/>
</dbReference>
<comment type="similarity">
    <text evidence="2 6">Belongs to the major facilitator superfamily. Proton-dependent oligopeptide transporter (POT/PTR) (TC 2.A.17) family.</text>
</comment>
<keyword evidence="4 7" id="KW-1133">Transmembrane helix</keyword>
<accession>A0A7S2W8I4</accession>
<dbReference type="Gene3D" id="1.20.1250.20">
    <property type="entry name" value="MFS general substrate transporter like domains"/>
    <property type="match status" value="1"/>
</dbReference>
<feature type="transmembrane region" description="Helical" evidence="7">
    <location>
        <begin position="235"/>
        <end position="257"/>
    </location>
</feature>
<dbReference type="InterPro" id="IPR036259">
    <property type="entry name" value="MFS_trans_sf"/>
</dbReference>
<feature type="transmembrane region" description="Helical" evidence="7">
    <location>
        <begin position="207"/>
        <end position="229"/>
    </location>
</feature>
<evidence type="ECO:0000256" key="3">
    <source>
        <dbReference type="ARBA" id="ARBA00022692"/>
    </source>
</evidence>
<dbReference type="SUPFAM" id="SSF103473">
    <property type="entry name" value="MFS general substrate transporter"/>
    <property type="match status" value="1"/>
</dbReference>
<feature type="transmembrane region" description="Helical" evidence="7">
    <location>
        <begin position="137"/>
        <end position="156"/>
    </location>
</feature>
<evidence type="ECO:0000256" key="7">
    <source>
        <dbReference type="SAM" id="Phobius"/>
    </source>
</evidence>
<evidence type="ECO:0000256" key="1">
    <source>
        <dbReference type="ARBA" id="ARBA00004141"/>
    </source>
</evidence>
<dbReference type="InterPro" id="IPR018456">
    <property type="entry name" value="PTR2_symporter_CS"/>
</dbReference>